<dbReference type="OrthoDB" id="357760at2"/>
<keyword evidence="1" id="KW-0732">Signal</keyword>
<evidence type="ECO:0000313" key="3">
    <source>
        <dbReference type="Proteomes" id="UP000182737"/>
    </source>
</evidence>
<feature type="chain" id="PRO_5010361243" description="DUF5723 domain-containing protein" evidence="1">
    <location>
        <begin position="21"/>
        <end position="403"/>
    </location>
</feature>
<organism evidence="2 3">
    <name type="scientific">Treponema bryantii</name>
    <dbReference type="NCBI Taxonomy" id="163"/>
    <lineage>
        <taxon>Bacteria</taxon>
        <taxon>Pseudomonadati</taxon>
        <taxon>Spirochaetota</taxon>
        <taxon>Spirochaetia</taxon>
        <taxon>Spirochaetales</taxon>
        <taxon>Treponemataceae</taxon>
        <taxon>Treponema</taxon>
    </lineage>
</organism>
<reference evidence="3" key="1">
    <citation type="submission" date="2016-10" db="EMBL/GenBank/DDBJ databases">
        <authorList>
            <person name="Varghese N."/>
            <person name="Submissions S."/>
        </authorList>
    </citation>
    <scope>NUCLEOTIDE SEQUENCE [LARGE SCALE GENOMIC DNA]</scope>
    <source>
        <strain evidence="3">XBD1002</strain>
    </source>
</reference>
<dbReference type="Proteomes" id="UP000182737">
    <property type="component" value="Unassembled WGS sequence"/>
</dbReference>
<evidence type="ECO:0000256" key="1">
    <source>
        <dbReference type="SAM" id="SignalP"/>
    </source>
</evidence>
<accession>A0A1I3MRN5</accession>
<evidence type="ECO:0008006" key="4">
    <source>
        <dbReference type="Google" id="ProtNLM"/>
    </source>
</evidence>
<sequence length="403" mass="44347">MKKILACIFAVSVITTAAFSKNFFSQRFFEIKVGTDVDFSNNLFAMNDFMKKDLVIDLRKIADDCPEEGFNIRADLAPVSEINLNIKDFHLGLSSGIEMYESLSVGKDLFDFLGYGNSIGETLNFSLNNDTDVFAFSQLSVGFKIARLKIRVEPAVFMPILSVRGGGGSVTVLNDADGNVNMGIDLNLDVYSAIELKKNDEGSVSFDVDKIESILTSGYGFDLGGGVALDLTKSLTLDTTCRIPIIPGHLNYKSNVQGGFDYKMKLSDFENAEKTERETTVTNMEDSLAVHRPLKLDVYLNKNFLGSLFNARAGAGFGIRRPFSDYAVFYPEYYLGFGINLIDIIKVGVSTQYKDQLFIHQLGTTFNIRLIQLDLGISSQSSSFKKSLSVGGVGAYAYVTVGF</sequence>
<name>A0A1I3MRN5_9SPIR</name>
<proteinExistence type="predicted"/>
<dbReference type="EMBL" id="FORI01000010">
    <property type="protein sequence ID" value="SFI99619.1"/>
    <property type="molecule type" value="Genomic_DNA"/>
</dbReference>
<dbReference type="RefSeq" id="WP_074933153.1">
    <property type="nucleotide sequence ID" value="NZ_FORI01000010.1"/>
</dbReference>
<keyword evidence="3" id="KW-1185">Reference proteome</keyword>
<dbReference type="AlphaFoldDB" id="A0A1I3MRN5"/>
<evidence type="ECO:0000313" key="2">
    <source>
        <dbReference type="EMBL" id="SFI99619.1"/>
    </source>
</evidence>
<protein>
    <recommendedName>
        <fullName evidence="4">DUF5723 domain-containing protein</fullName>
    </recommendedName>
</protein>
<gene>
    <name evidence="2" type="ORF">SAMN04487775_11064</name>
</gene>
<feature type="signal peptide" evidence="1">
    <location>
        <begin position="1"/>
        <end position="20"/>
    </location>
</feature>